<name>A0A167YZ61_9HYPO</name>
<dbReference type="InterPro" id="IPR023674">
    <property type="entry name" value="Ribosomal_uL1-like"/>
</dbReference>
<dbReference type="CDD" id="cd00403">
    <property type="entry name" value="Ribosomal_L1"/>
    <property type="match status" value="1"/>
</dbReference>
<dbReference type="SUPFAM" id="SSF56808">
    <property type="entry name" value="Ribosomal protein L1"/>
    <property type="match status" value="1"/>
</dbReference>
<dbReference type="STRING" id="1081102.A0A167YZ61"/>
<dbReference type="InterPro" id="IPR028364">
    <property type="entry name" value="Ribosomal_uL1/biogenesis"/>
</dbReference>
<reference evidence="2 3" key="1">
    <citation type="journal article" date="2016" name="Genome Biol. Evol.">
        <title>Divergent and convergent evolution of fungal pathogenicity.</title>
        <authorList>
            <person name="Shang Y."/>
            <person name="Xiao G."/>
            <person name="Zheng P."/>
            <person name="Cen K."/>
            <person name="Zhan S."/>
            <person name="Wang C."/>
        </authorList>
    </citation>
    <scope>NUCLEOTIDE SEQUENCE [LARGE SCALE GENOMIC DNA]</scope>
    <source>
        <strain evidence="2 3">RCEF 264</strain>
    </source>
</reference>
<evidence type="ECO:0000313" key="3">
    <source>
        <dbReference type="Proteomes" id="UP000076874"/>
    </source>
</evidence>
<dbReference type="GO" id="GO:0005840">
    <property type="term" value="C:ribosome"/>
    <property type="evidence" value="ECO:0007669"/>
    <property type="project" value="UniProtKB-KW"/>
</dbReference>
<dbReference type="InterPro" id="IPR016095">
    <property type="entry name" value="Ribosomal_uL1_3-a/b-sand"/>
</dbReference>
<feature type="compositionally biased region" description="Basic residues" evidence="1">
    <location>
        <begin position="425"/>
        <end position="434"/>
    </location>
</feature>
<keyword evidence="2" id="KW-0689">Ribosomal protein</keyword>
<dbReference type="Pfam" id="PF00687">
    <property type="entry name" value="Ribosomal_L1"/>
    <property type="match status" value="1"/>
</dbReference>
<protein>
    <submittedName>
        <fullName evidence="2">Ribosomal protein L1</fullName>
    </submittedName>
</protein>
<keyword evidence="3" id="KW-1185">Reference proteome</keyword>
<accession>A0A167YZ61</accession>
<evidence type="ECO:0000256" key="1">
    <source>
        <dbReference type="SAM" id="MobiDB-lite"/>
    </source>
</evidence>
<feature type="region of interest" description="Disordered" evidence="1">
    <location>
        <begin position="207"/>
        <end position="228"/>
    </location>
</feature>
<sequence length="440" mass="47605">MAEAKAVTRSQTVAPSLVDSEQTLKASKALLEYIKTEAKEETAKTGKRNLLAGDDEDEASAAAETPIWLTLSTKRHIFDSHRLQPNKILVPHPINADTDATICLITADPQRAYKNLVADDAFPAELRERITRVIDISHLGKKFKTYEAQRKLFAEHDVFLGDDRIINRLPKALGRTFYKTTVKRPVPVVLVKRQPRGPDGKRVQLAKPAKKAKKTAVGAADGDGDDSEERARVVEAATTNARTPAQIAAEITRALGAAVVHLSPSTNTAVKIGHAGMPAAHVAANADAVARELVGKYVPQRWNNVKALFLKGPRTMALPIWQTDELWLEGSTDVLPVGAEAAVTSQGKNGKKREKANIGKKRKALTDGAEGDDAPAAAGENKKKTTSKAKRGSAARDDRPLAKKAKQAPESNDSGLNKQIVAHKEKLKKQKNAAKKAMDI</sequence>
<proteinExistence type="predicted"/>
<keyword evidence="2" id="KW-0687">Ribonucleoprotein</keyword>
<dbReference type="AlphaFoldDB" id="A0A167YZ61"/>
<feature type="region of interest" description="Disordered" evidence="1">
    <location>
        <begin position="344"/>
        <end position="440"/>
    </location>
</feature>
<organism evidence="2 3">
    <name type="scientific">Niveomyces insectorum RCEF 264</name>
    <dbReference type="NCBI Taxonomy" id="1081102"/>
    <lineage>
        <taxon>Eukaryota</taxon>
        <taxon>Fungi</taxon>
        <taxon>Dikarya</taxon>
        <taxon>Ascomycota</taxon>
        <taxon>Pezizomycotina</taxon>
        <taxon>Sordariomycetes</taxon>
        <taxon>Hypocreomycetidae</taxon>
        <taxon>Hypocreales</taxon>
        <taxon>Cordycipitaceae</taxon>
        <taxon>Niveomyces</taxon>
    </lineage>
</organism>
<comment type="caution">
    <text evidence="2">The sequence shown here is derived from an EMBL/GenBank/DDBJ whole genome shotgun (WGS) entry which is preliminary data.</text>
</comment>
<dbReference type="Proteomes" id="UP000076874">
    <property type="component" value="Unassembled WGS sequence"/>
</dbReference>
<dbReference type="OrthoDB" id="10251727at2759"/>
<dbReference type="Gene3D" id="3.40.50.790">
    <property type="match status" value="1"/>
</dbReference>
<feature type="compositionally biased region" description="Basic residues" evidence="1">
    <location>
        <begin position="384"/>
        <end position="393"/>
    </location>
</feature>
<feature type="compositionally biased region" description="Basic residues" evidence="1">
    <location>
        <begin position="349"/>
        <end position="363"/>
    </location>
</feature>
<evidence type="ECO:0000313" key="2">
    <source>
        <dbReference type="EMBL" id="OAA66874.1"/>
    </source>
</evidence>
<gene>
    <name evidence="2" type="ORF">SPI_01450</name>
</gene>
<dbReference type="EMBL" id="AZHD01000002">
    <property type="protein sequence ID" value="OAA66874.1"/>
    <property type="molecule type" value="Genomic_DNA"/>
</dbReference>